<dbReference type="GO" id="GO:0003735">
    <property type="term" value="F:structural constituent of ribosome"/>
    <property type="evidence" value="ECO:0007669"/>
    <property type="project" value="InterPro"/>
</dbReference>
<dbReference type="PANTHER" id="PTHR21368">
    <property type="entry name" value="50S RIBOSOMAL PROTEIN L9"/>
    <property type="match status" value="1"/>
</dbReference>
<evidence type="ECO:0000256" key="2">
    <source>
        <dbReference type="ARBA" id="ARBA00010605"/>
    </source>
</evidence>
<name>K8ZQX8_9ENTE</name>
<dbReference type="AlphaFoldDB" id="K8ZQX8"/>
<evidence type="ECO:0000259" key="10">
    <source>
        <dbReference type="PROSITE" id="PS00651"/>
    </source>
</evidence>
<reference evidence="11 12" key="1">
    <citation type="journal article" date="2013" name="Genome Announc.">
        <title>Draft Genome Sequence of Catellicoccus marimammalium, a Novel Species Commonly Found in Gull Feces.</title>
        <authorList>
            <person name="Weigand M.R."/>
            <person name="Ryu H."/>
            <person name="Bozcek L."/>
            <person name="Konstantinidis K.T."/>
            <person name="Santo Domingo J.W."/>
        </authorList>
    </citation>
    <scope>NUCLEOTIDE SEQUENCE [LARGE SCALE GENOMIC DNA]</scope>
    <source>
        <strain evidence="11 12">M35/04/3</strain>
    </source>
</reference>
<keyword evidence="4 8" id="KW-0694">RNA-binding</keyword>
<dbReference type="InterPro" id="IPR020070">
    <property type="entry name" value="Ribosomal_bL9_N"/>
</dbReference>
<proteinExistence type="inferred from homology"/>
<dbReference type="GO" id="GO:0005840">
    <property type="term" value="C:ribosome"/>
    <property type="evidence" value="ECO:0007669"/>
    <property type="project" value="UniProtKB-KW"/>
</dbReference>
<dbReference type="Gene3D" id="3.10.430.100">
    <property type="entry name" value="Ribosomal protein L9, C-terminal domain"/>
    <property type="match status" value="1"/>
</dbReference>
<dbReference type="InterPro" id="IPR020594">
    <property type="entry name" value="Ribosomal_bL9_bac/chp"/>
</dbReference>
<evidence type="ECO:0000256" key="1">
    <source>
        <dbReference type="ARBA" id="ARBA00003058"/>
    </source>
</evidence>
<feature type="coiled-coil region" evidence="9">
    <location>
        <begin position="47"/>
        <end position="75"/>
    </location>
</feature>
<dbReference type="InterPro" id="IPR036935">
    <property type="entry name" value="Ribosomal_bL9_N_sf"/>
</dbReference>
<keyword evidence="6 8" id="KW-0687">Ribonucleoprotein</keyword>
<dbReference type="Gene3D" id="3.40.5.10">
    <property type="entry name" value="Ribosomal protein L9, N-terminal domain"/>
    <property type="match status" value="1"/>
</dbReference>
<keyword evidence="12" id="KW-1185">Reference proteome</keyword>
<evidence type="ECO:0000313" key="12">
    <source>
        <dbReference type="Proteomes" id="UP000016057"/>
    </source>
</evidence>
<dbReference type="InterPro" id="IPR009027">
    <property type="entry name" value="Ribosomal_bL9/RNase_H1_N"/>
</dbReference>
<dbReference type="SUPFAM" id="SSF55658">
    <property type="entry name" value="L9 N-domain-like"/>
    <property type="match status" value="1"/>
</dbReference>
<dbReference type="Pfam" id="PF01281">
    <property type="entry name" value="Ribosomal_L9_N"/>
    <property type="match status" value="1"/>
</dbReference>
<dbReference type="PROSITE" id="PS00651">
    <property type="entry name" value="RIBOSOMAL_L9"/>
    <property type="match status" value="1"/>
</dbReference>
<dbReference type="InterPro" id="IPR036791">
    <property type="entry name" value="Ribosomal_bL9_C_sf"/>
</dbReference>
<keyword evidence="5 8" id="KW-0689">Ribosomal protein</keyword>
<evidence type="ECO:0000256" key="4">
    <source>
        <dbReference type="ARBA" id="ARBA00022884"/>
    </source>
</evidence>
<evidence type="ECO:0000313" key="11">
    <source>
        <dbReference type="EMBL" id="EKU27976.1"/>
    </source>
</evidence>
<dbReference type="InterPro" id="IPR000244">
    <property type="entry name" value="Ribosomal_bL9"/>
</dbReference>
<dbReference type="RefSeq" id="WP_009488048.1">
    <property type="nucleotide sequence ID" value="NZ_AMYT01000002.1"/>
</dbReference>
<dbReference type="eggNOG" id="COG0359">
    <property type="taxonomic scope" value="Bacteria"/>
</dbReference>
<evidence type="ECO:0000256" key="3">
    <source>
        <dbReference type="ARBA" id="ARBA00022730"/>
    </source>
</evidence>
<organism evidence="11 12">
    <name type="scientific">Catellicoccus marimammalium M35/04/3</name>
    <dbReference type="NCBI Taxonomy" id="1234409"/>
    <lineage>
        <taxon>Bacteria</taxon>
        <taxon>Bacillati</taxon>
        <taxon>Bacillota</taxon>
        <taxon>Bacilli</taxon>
        <taxon>Lactobacillales</taxon>
        <taxon>Enterococcaceae</taxon>
        <taxon>Catellicoccus</taxon>
    </lineage>
</organism>
<comment type="caution">
    <text evidence="11">The sequence shown here is derived from an EMBL/GenBank/DDBJ whole genome shotgun (WGS) entry which is preliminary data.</text>
</comment>
<comment type="similarity">
    <text evidence="2 8">Belongs to the bacterial ribosomal protein bL9 family.</text>
</comment>
<dbReference type="FunFam" id="3.40.5.10:FF:000002">
    <property type="entry name" value="50S ribosomal protein L9"/>
    <property type="match status" value="1"/>
</dbReference>
<dbReference type="HAMAP" id="MF_00503">
    <property type="entry name" value="Ribosomal_bL9"/>
    <property type="match status" value="1"/>
</dbReference>
<gene>
    <name evidence="8" type="primary">rplI</name>
    <name evidence="11" type="ORF">C683_0019</name>
</gene>
<accession>K8ZQX8</accession>
<dbReference type="Pfam" id="PF03948">
    <property type="entry name" value="Ribosomal_L9_C"/>
    <property type="match status" value="1"/>
</dbReference>
<keyword evidence="9" id="KW-0175">Coiled coil</keyword>
<keyword evidence="3 8" id="KW-0699">rRNA-binding</keyword>
<dbReference type="OrthoDB" id="9788336at2"/>
<dbReference type="EMBL" id="AMYT01000002">
    <property type="protein sequence ID" value="EKU27976.1"/>
    <property type="molecule type" value="Genomic_DNA"/>
</dbReference>
<feature type="domain" description="Ribosomal protein L9" evidence="10">
    <location>
        <begin position="13"/>
        <end position="40"/>
    </location>
</feature>
<dbReference type="FunFam" id="3.10.430.100:FF:000002">
    <property type="entry name" value="50S ribosomal protein L9"/>
    <property type="match status" value="1"/>
</dbReference>
<evidence type="ECO:0000256" key="9">
    <source>
        <dbReference type="SAM" id="Coils"/>
    </source>
</evidence>
<evidence type="ECO:0000256" key="5">
    <source>
        <dbReference type="ARBA" id="ARBA00022980"/>
    </source>
</evidence>
<dbReference type="STRING" id="1234409.C683_0019"/>
<evidence type="ECO:0000256" key="7">
    <source>
        <dbReference type="ARBA" id="ARBA00035292"/>
    </source>
</evidence>
<dbReference type="GO" id="GO:1990904">
    <property type="term" value="C:ribonucleoprotein complex"/>
    <property type="evidence" value="ECO:0007669"/>
    <property type="project" value="UniProtKB-KW"/>
</dbReference>
<evidence type="ECO:0000256" key="6">
    <source>
        <dbReference type="ARBA" id="ARBA00023274"/>
    </source>
</evidence>
<comment type="function">
    <text evidence="1 8">Binds to the 23S rRNA.</text>
</comment>
<protein>
    <recommendedName>
        <fullName evidence="7 8">Large ribosomal subunit protein bL9</fullName>
    </recommendedName>
</protein>
<dbReference type="InterPro" id="IPR020069">
    <property type="entry name" value="Ribosomal_bL9_C"/>
</dbReference>
<evidence type="ECO:0000256" key="8">
    <source>
        <dbReference type="HAMAP-Rule" id="MF_00503"/>
    </source>
</evidence>
<dbReference type="GO" id="GO:0019843">
    <property type="term" value="F:rRNA binding"/>
    <property type="evidence" value="ECO:0007669"/>
    <property type="project" value="UniProtKB-UniRule"/>
</dbReference>
<dbReference type="GO" id="GO:0006412">
    <property type="term" value="P:translation"/>
    <property type="evidence" value="ECO:0007669"/>
    <property type="project" value="UniProtKB-UniRule"/>
</dbReference>
<dbReference type="NCBIfam" id="TIGR00158">
    <property type="entry name" value="L9"/>
    <property type="match status" value="1"/>
</dbReference>
<dbReference type="SUPFAM" id="SSF55653">
    <property type="entry name" value="Ribosomal protein L9 C-domain"/>
    <property type="match status" value="1"/>
</dbReference>
<dbReference type="PATRIC" id="fig|1234409.3.peg.17"/>
<dbReference type="Proteomes" id="UP000016057">
    <property type="component" value="Unassembled WGS sequence"/>
</dbReference>
<sequence length="150" mass="16328">MKVILLQDVKGQGKKGEVKNVSDGYGQNFLIKKGLAKEATSAAMSELKGQQKAHAREEAELKAAAEKLKAQMETEGFEVVLSTKAGADGRIFGSISSKQVVHALEEQHQIKIDKRKMNMPAPIKALGYTNIEVKLYPGVTAKLAVHVKEQ</sequence>